<dbReference type="RefSeq" id="XP_039126899.1">
    <property type="nucleotide sequence ID" value="XM_039270965.1"/>
</dbReference>
<dbReference type="Gene3D" id="1.25.40.10">
    <property type="entry name" value="Tetratricopeptide repeat domain"/>
    <property type="match status" value="5"/>
</dbReference>
<feature type="domain" description="PROP1-like PPR" evidence="3">
    <location>
        <begin position="81"/>
        <end position="245"/>
    </location>
</feature>
<reference evidence="5 6" key="1">
    <citation type="submission" date="2025-04" db="UniProtKB">
        <authorList>
            <consortium name="RefSeq"/>
        </authorList>
    </citation>
    <scope>IDENTIFICATION</scope>
</reference>
<dbReference type="AlphaFoldDB" id="A0AB40BJZ1"/>
<keyword evidence="4" id="KW-1185">Reference proteome</keyword>
<dbReference type="PROSITE" id="PS51375">
    <property type="entry name" value="PPR"/>
    <property type="match status" value="8"/>
</dbReference>
<keyword evidence="1" id="KW-0677">Repeat</keyword>
<feature type="repeat" description="PPR" evidence="2">
    <location>
        <begin position="115"/>
        <end position="149"/>
    </location>
</feature>
<name>A0AB40BJZ1_DIOCR</name>
<feature type="repeat" description="PPR" evidence="2">
    <location>
        <begin position="10"/>
        <end position="44"/>
    </location>
</feature>
<dbReference type="NCBIfam" id="TIGR00756">
    <property type="entry name" value="PPR"/>
    <property type="match status" value="6"/>
</dbReference>
<protein>
    <submittedName>
        <fullName evidence="5 6">Pentatricopeptide repeat-containing protein At5g27270-like</fullName>
    </submittedName>
</protein>
<organism evidence="4 6">
    <name type="scientific">Dioscorea cayennensis subsp. rotundata</name>
    <name type="common">White Guinea yam</name>
    <name type="synonym">Dioscorea rotundata</name>
    <dbReference type="NCBI Taxonomy" id="55577"/>
    <lineage>
        <taxon>Eukaryota</taxon>
        <taxon>Viridiplantae</taxon>
        <taxon>Streptophyta</taxon>
        <taxon>Embryophyta</taxon>
        <taxon>Tracheophyta</taxon>
        <taxon>Spermatophyta</taxon>
        <taxon>Magnoliopsida</taxon>
        <taxon>Liliopsida</taxon>
        <taxon>Dioscoreales</taxon>
        <taxon>Dioscoreaceae</taxon>
        <taxon>Dioscorea</taxon>
    </lineage>
</organism>
<evidence type="ECO:0000256" key="1">
    <source>
        <dbReference type="ARBA" id="ARBA00022737"/>
    </source>
</evidence>
<dbReference type="PANTHER" id="PTHR47932:SF44">
    <property type="entry name" value="MIOREX COMPLEX COMPONENT 1"/>
    <property type="match status" value="1"/>
</dbReference>
<dbReference type="SUPFAM" id="SSF48452">
    <property type="entry name" value="TPR-like"/>
    <property type="match status" value="2"/>
</dbReference>
<dbReference type="InterPro" id="IPR033443">
    <property type="entry name" value="PROP1-like_PPR_dom"/>
</dbReference>
<feature type="repeat" description="PPR" evidence="2">
    <location>
        <begin position="255"/>
        <end position="289"/>
    </location>
</feature>
<accession>A0AB40BJZ1</accession>
<gene>
    <name evidence="5 6" type="primary">LOC120263040</name>
</gene>
<feature type="repeat" description="PPR" evidence="2">
    <location>
        <begin position="185"/>
        <end position="219"/>
    </location>
</feature>
<dbReference type="PANTHER" id="PTHR47932">
    <property type="entry name" value="ATPASE EXPRESSION PROTEIN 3"/>
    <property type="match status" value="1"/>
</dbReference>
<feature type="repeat" description="PPR" evidence="2">
    <location>
        <begin position="527"/>
        <end position="561"/>
    </location>
</feature>
<dbReference type="Proteomes" id="UP001515500">
    <property type="component" value="Chromosome 6"/>
</dbReference>
<dbReference type="Pfam" id="PF17177">
    <property type="entry name" value="PPR_long"/>
    <property type="match status" value="1"/>
</dbReference>
<feature type="repeat" description="PPR" evidence="2">
    <location>
        <begin position="359"/>
        <end position="393"/>
    </location>
</feature>
<evidence type="ECO:0000313" key="5">
    <source>
        <dbReference type="RefSeq" id="XP_039126898.1"/>
    </source>
</evidence>
<feature type="repeat" description="PPR" evidence="2">
    <location>
        <begin position="150"/>
        <end position="184"/>
    </location>
</feature>
<dbReference type="Pfam" id="PF13041">
    <property type="entry name" value="PPR_2"/>
    <property type="match status" value="2"/>
</dbReference>
<feature type="repeat" description="PPR" evidence="2">
    <location>
        <begin position="220"/>
        <end position="254"/>
    </location>
</feature>
<evidence type="ECO:0000313" key="6">
    <source>
        <dbReference type="RefSeq" id="XP_039126899.1"/>
    </source>
</evidence>
<evidence type="ECO:0000259" key="3">
    <source>
        <dbReference type="Pfam" id="PF17177"/>
    </source>
</evidence>
<proteinExistence type="predicted"/>
<dbReference type="RefSeq" id="XP_039126898.1">
    <property type="nucleotide sequence ID" value="XM_039270964.1"/>
</dbReference>
<dbReference type="InterPro" id="IPR011990">
    <property type="entry name" value="TPR-like_helical_dom_sf"/>
</dbReference>
<evidence type="ECO:0000313" key="4">
    <source>
        <dbReference type="Proteomes" id="UP001515500"/>
    </source>
</evidence>
<sequence>MKLQLCYQPSVVVYTILLRIYGQVGKIQLAEQIFLEMLEAGCEPDEVACGTMLCAHAKWGWHKDMLLFYSAVRRRDIAPPVAVYNSMLSSLRKQKLHEKVIKVWEQILEARVKINGFTFTVAIGSYVKEELINDALDAFAKMRKSGFIPEEVTYNLVINLTAKHGKGDEALRLYEEMKLQGIVPSNYTFASILALHYKNDDYSKALSLFKDMDRNSIVPDEVTYGMLVRIYGKLGLYEDAQKTFRDIEKLGLLSNEKTYWAMAQVHLNAGNYDKDLDIFDSMKSRGFEFSEFAYRTLLRCFIAKGDLGSSEITFQALSRFGPPDARCCNSLLTLYNKSVSVDKAKSLISHKRKDKVQFDEDLYKTVIETFPRQGMVNEMEEMIEEMENVGWTLDKNTMKSLVVMYGEAGAPKKAEYLLNTLEKPDANSFGVMLCLYLESGNTCKSKEILNSLFKSTTGLSVSSRLISKFVREGDLVKAEFIYDYLQKLGLRLEDAALASIITFYGRNGKIHKAEAAFASALVSSRIGTNVFSSMIDACCKCGKVDEANNIFREMVEQGHSDDVVTISILVNDLTKHGNYQEAESIIRDSFNQGTELDTVAYSTFI</sequence>
<dbReference type="GeneID" id="120263040"/>
<dbReference type="InterPro" id="IPR002885">
    <property type="entry name" value="PPR_rpt"/>
</dbReference>
<evidence type="ECO:0000256" key="2">
    <source>
        <dbReference type="PROSITE-ProRule" id="PRU00708"/>
    </source>
</evidence>